<dbReference type="EMBL" id="KZ110599">
    <property type="protein sequence ID" value="OSX60909.1"/>
    <property type="molecule type" value="Genomic_DNA"/>
</dbReference>
<dbReference type="AlphaFoldDB" id="A0A1X6MX36"/>
<sequence length="471" mass="51098">MRFLLLLSALVLSTAAGTVESLANQCCATLSNIIPNNVFFPNDTAYMQEEITYYSAQQTSQKPACRVSPTTASEVSQIIDQATRLGCHFAVRSGGHMNWKGSSNIGPSGFTIDLEQLNSVSLSSDQKTATLQPGAPWSQVYDTLSPLNLTVVGGRASTVGVGGFLMGEIVLSNGTIVTASASENADLHWALGLGSTNYGVVTSYTLETFPLGDMWGGTISLDISQAPAILNYLANFTLKLADDPRGLSAVTLAWNETSRDYDLFVSTAYLLPVSFPPLFSGLEPFVPDATSDTLTITNITAITADFAAGDPSGFRTAWWTLTFELDPQTVLEVFQYGQELFSDLVAVNGTQWSLNIQPINQDFIKATEAANNPAGLEGDNLFLILEHVIWTDASLDDVIEARSREFLAWAEFIASERGVLNRFLYLNYADGSQPIYKQIGSSNLASLQEVKRQYDPDNLLGRLWKGGFKLP</sequence>
<evidence type="ECO:0000256" key="1">
    <source>
        <dbReference type="ARBA" id="ARBA00005466"/>
    </source>
</evidence>
<feature type="domain" description="FAD-binding PCMH-type" evidence="6">
    <location>
        <begin position="59"/>
        <end position="243"/>
    </location>
</feature>
<dbReference type="InterPro" id="IPR006094">
    <property type="entry name" value="Oxid_FAD_bind_N"/>
</dbReference>
<dbReference type="InterPro" id="IPR016169">
    <property type="entry name" value="FAD-bd_PCMH_sub2"/>
</dbReference>
<feature type="chain" id="PRO_5012123386" description="FAD-binding PCMH-type domain-containing protein" evidence="5">
    <location>
        <begin position="17"/>
        <end position="471"/>
    </location>
</feature>
<dbReference type="STRING" id="670580.A0A1X6MX36"/>
<dbReference type="RefSeq" id="XP_024337703.1">
    <property type="nucleotide sequence ID" value="XM_024482067.1"/>
</dbReference>
<proteinExistence type="inferred from homology"/>
<name>A0A1X6MX36_9APHY</name>
<feature type="signal peptide" evidence="5">
    <location>
        <begin position="1"/>
        <end position="16"/>
    </location>
</feature>
<dbReference type="SUPFAM" id="SSF56176">
    <property type="entry name" value="FAD-binding/transporter-associated domain-like"/>
    <property type="match status" value="1"/>
</dbReference>
<evidence type="ECO:0000256" key="4">
    <source>
        <dbReference type="ARBA" id="ARBA00023002"/>
    </source>
</evidence>
<dbReference type="PANTHER" id="PTHR42973:SF22">
    <property type="entry name" value="FAD-BINDING PCMH-TYPE DOMAIN-CONTAINING PROTEIN-RELATED"/>
    <property type="match status" value="1"/>
</dbReference>
<evidence type="ECO:0000256" key="2">
    <source>
        <dbReference type="ARBA" id="ARBA00022630"/>
    </source>
</evidence>
<dbReference type="InterPro" id="IPR012951">
    <property type="entry name" value="BBE"/>
</dbReference>
<protein>
    <recommendedName>
        <fullName evidence="6">FAD-binding PCMH-type domain-containing protein</fullName>
    </recommendedName>
</protein>
<reference evidence="7 8" key="1">
    <citation type="submission" date="2017-04" db="EMBL/GenBank/DDBJ databases">
        <title>Genome Sequence of the Model Brown-Rot Fungus Postia placenta SB12.</title>
        <authorList>
            <consortium name="DOE Joint Genome Institute"/>
            <person name="Gaskell J."/>
            <person name="Kersten P."/>
            <person name="Larrondo L.F."/>
            <person name="Canessa P."/>
            <person name="Martinez D."/>
            <person name="Hibbett D."/>
            <person name="Schmoll M."/>
            <person name="Kubicek C.P."/>
            <person name="Martinez A.T."/>
            <person name="Yadav J."/>
            <person name="Master E."/>
            <person name="Magnuson J.K."/>
            <person name="James T."/>
            <person name="Yaver D."/>
            <person name="Berka R."/>
            <person name="Labutti K."/>
            <person name="Lipzen A."/>
            <person name="Aerts A."/>
            <person name="Barry K."/>
            <person name="Henrissat B."/>
            <person name="Blanchette R."/>
            <person name="Grigoriev I."/>
            <person name="Cullen D."/>
        </authorList>
    </citation>
    <scope>NUCLEOTIDE SEQUENCE [LARGE SCALE GENOMIC DNA]</scope>
    <source>
        <strain evidence="7 8">MAD-698-R-SB12</strain>
    </source>
</reference>
<organism evidence="7 8">
    <name type="scientific">Postia placenta MAD-698-R-SB12</name>
    <dbReference type="NCBI Taxonomy" id="670580"/>
    <lineage>
        <taxon>Eukaryota</taxon>
        <taxon>Fungi</taxon>
        <taxon>Dikarya</taxon>
        <taxon>Basidiomycota</taxon>
        <taxon>Agaricomycotina</taxon>
        <taxon>Agaricomycetes</taxon>
        <taxon>Polyporales</taxon>
        <taxon>Adustoporiaceae</taxon>
        <taxon>Rhodonia</taxon>
    </lineage>
</organism>
<keyword evidence="3" id="KW-0274">FAD</keyword>
<accession>A0A1X6MX36</accession>
<dbReference type="OrthoDB" id="415825at2759"/>
<dbReference type="GO" id="GO:0071949">
    <property type="term" value="F:FAD binding"/>
    <property type="evidence" value="ECO:0007669"/>
    <property type="project" value="InterPro"/>
</dbReference>
<dbReference type="PROSITE" id="PS51387">
    <property type="entry name" value="FAD_PCMH"/>
    <property type="match status" value="1"/>
</dbReference>
<keyword evidence="4" id="KW-0560">Oxidoreductase</keyword>
<dbReference type="PANTHER" id="PTHR42973">
    <property type="entry name" value="BINDING OXIDOREDUCTASE, PUTATIVE (AFU_ORTHOLOGUE AFUA_1G17690)-RELATED"/>
    <property type="match status" value="1"/>
</dbReference>
<evidence type="ECO:0000313" key="7">
    <source>
        <dbReference type="EMBL" id="OSX60909.1"/>
    </source>
</evidence>
<gene>
    <name evidence="7" type="ORF">POSPLADRAFT_1066382</name>
</gene>
<dbReference type="GeneID" id="36327017"/>
<keyword evidence="2" id="KW-0285">Flavoprotein</keyword>
<evidence type="ECO:0000259" key="6">
    <source>
        <dbReference type="PROSITE" id="PS51387"/>
    </source>
</evidence>
<dbReference type="Pfam" id="PF08031">
    <property type="entry name" value="BBE"/>
    <property type="match status" value="1"/>
</dbReference>
<evidence type="ECO:0000256" key="5">
    <source>
        <dbReference type="SAM" id="SignalP"/>
    </source>
</evidence>
<keyword evidence="8" id="KW-1185">Reference proteome</keyword>
<dbReference type="InterPro" id="IPR016166">
    <property type="entry name" value="FAD-bd_PCMH"/>
</dbReference>
<evidence type="ECO:0000313" key="8">
    <source>
        <dbReference type="Proteomes" id="UP000194127"/>
    </source>
</evidence>
<dbReference type="Proteomes" id="UP000194127">
    <property type="component" value="Unassembled WGS sequence"/>
</dbReference>
<dbReference type="Gene3D" id="3.40.462.20">
    <property type="match status" value="1"/>
</dbReference>
<dbReference type="Gene3D" id="3.30.465.10">
    <property type="match status" value="2"/>
</dbReference>
<dbReference type="InterPro" id="IPR050416">
    <property type="entry name" value="FAD-linked_Oxidoreductase"/>
</dbReference>
<dbReference type="InterPro" id="IPR036318">
    <property type="entry name" value="FAD-bd_PCMH-like_sf"/>
</dbReference>
<comment type="similarity">
    <text evidence="1">Belongs to the oxygen-dependent FAD-linked oxidoreductase family.</text>
</comment>
<keyword evidence="5" id="KW-0732">Signal</keyword>
<dbReference type="Pfam" id="PF01565">
    <property type="entry name" value="FAD_binding_4"/>
    <property type="match status" value="1"/>
</dbReference>
<evidence type="ECO:0000256" key="3">
    <source>
        <dbReference type="ARBA" id="ARBA00022827"/>
    </source>
</evidence>
<dbReference type="GO" id="GO:0016491">
    <property type="term" value="F:oxidoreductase activity"/>
    <property type="evidence" value="ECO:0007669"/>
    <property type="project" value="UniProtKB-KW"/>
</dbReference>